<gene>
    <name evidence="3" type="ORF">BALAC2494_01899</name>
</gene>
<dbReference type="InterPro" id="IPR026262">
    <property type="entry name" value="DinJ"/>
</dbReference>
<dbReference type="PANTHER" id="PTHR38781">
    <property type="entry name" value="ANTITOXIN DINJ-RELATED"/>
    <property type="match status" value="1"/>
</dbReference>
<dbReference type="GO" id="GO:0015643">
    <property type="term" value="F:toxic substance binding"/>
    <property type="evidence" value="ECO:0007669"/>
    <property type="project" value="InterPro"/>
</dbReference>
<dbReference type="KEGG" id="bnm:BALAC2494_01899"/>
<dbReference type="InterPro" id="IPR007337">
    <property type="entry name" value="RelB/DinJ"/>
</dbReference>
<evidence type="ECO:0000256" key="1">
    <source>
        <dbReference type="ARBA" id="ARBA00010562"/>
    </source>
</evidence>
<dbReference type="PIRSF" id="PIRSF003108">
    <property type="entry name" value="DinJ"/>
    <property type="match status" value="1"/>
</dbReference>
<dbReference type="PANTHER" id="PTHR38781:SF1">
    <property type="entry name" value="ANTITOXIN DINJ-RELATED"/>
    <property type="match status" value="1"/>
</dbReference>
<evidence type="ECO:0000313" key="3">
    <source>
        <dbReference type="EMBL" id="AEK31049.1"/>
    </source>
</evidence>
<protein>
    <submittedName>
        <fullName evidence="3">DNA-damage-inducible protein J</fullName>
    </submittedName>
</protein>
<dbReference type="GO" id="GO:0006355">
    <property type="term" value="P:regulation of DNA-templated transcription"/>
    <property type="evidence" value="ECO:0007669"/>
    <property type="project" value="InterPro"/>
</dbReference>
<sequence>MSLILSYVGQGVVMNMTSVTVRVDEDTKKQASDIAEDFGFDLSSVTRAFYRQIVRERRIPLNLSYSNVPEETLEALAEARRMAKEGAPRFQDADAMFDSLGI</sequence>
<dbReference type="Gene3D" id="1.10.1220.10">
    <property type="entry name" value="Met repressor-like"/>
    <property type="match status" value="1"/>
</dbReference>
<accession>A0A806FKW5</accession>
<reference evidence="3 4" key="1">
    <citation type="journal article" date="2011" name="J. Bacteriol.">
        <title>Genome Sequence of the Probiotic Strain Bifidobacterium animalis subsp. lactis CNCM I-2494.</title>
        <authorList>
            <person name="Chervaux C."/>
            <person name="Grimaldi C."/>
            <person name="Bolotin A."/>
            <person name="Quinquis B."/>
            <person name="Legrain-Raspaud S."/>
            <person name="van Hylckama Vlieg J.E."/>
            <person name="Denariaz G."/>
            <person name="Smokvina T."/>
        </authorList>
    </citation>
    <scope>NUCLEOTIDE SEQUENCE [LARGE SCALE GENOMIC DNA]</scope>
    <source>
        <strain evidence="3 4">CNCM I-2494</strain>
    </source>
</reference>
<dbReference type="GO" id="GO:0006351">
    <property type="term" value="P:DNA-templated transcription"/>
    <property type="evidence" value="ECO:0007669"/>
    <property type="project" value="TreeGrafter"/>
</dbReference>
<dbReference type="AlphaFoldDB" id="A0A806FKW5"/>
<comment type="similarity">
    <text evidence="1">Belongs to the RelB/DinJ antitoxin family.</text>
</comment>
<dbReference type="NCBIfam" id="TIGR02384">
    <property type="entry name" value="RelB_DinJ"/>
    <property type="match status" value="1"/>
</dbReference>
<proteinExistence type="inferred from homology"/>
<dbReference type="GO" id="GO:0044010">
    <property type="term" value="P:single-species biofilm formation"/>
    <property type="evidence" value="ECO:0007669"/>
    <property type="project" value="InterPro"/>
</dbReference>
<evidence type="ECO:0000256" key="2">
    <source>
        <dbReference type="ARBA" id="ARBA00022649"/>
    </source>
</evidence>
<dbReference type="Pfam" id="PF04221">
    <property type="entry name" value="RelB"/>
    <property type="match status" value="1"/>
</dbReference>
<dbReference type="EMBL" id="CP002915">
    <property type="protein sequence ID" value="AEK31049.1"/>
    <property type="molecule type" value="Genomic_DNA"/>
</dbReference>
<evidence type="ECO:0000313" key="4">
    <source>
        <dbReference type="Proteomes" id="UP000008394"/>
    </source>
</evidence>
<dbReference type="GO" id="GO:0000987">
    <property type="term" value="F:cis-regulatory region sequence-specific DNA binding"/>
    <property type="evidence" value="ECO:0007669"/>
    <property type="project" value="InterPro"/>
</dbReference>
<dbReference type="InterPro" id="IPR013321">
    <property type="entry name" value="Arc_rbn_hlx_hlx"/>
</dbReference>
<dbReference type="Proteomes" id="UP000008394">
    <property type="component" value="Chromosome"/>
</dbReference>
<name>A0A806FKW5_BIFAN</name>
<keyword evidence="2" id="KW-1277">Toxin-antitoxin system</keyword>
<organism evidence="3 4">
    <name type="scientific">Bifidobacterium animalis subsp. lactis CNCM I-2494</name>
    <dbReference type="NCBI Taxonomy" id="1042403"/>
    <lineage>
        <taxon>Bacteria</taxon>
        <taxon>Bacillati</taxon>
        <taxon>Actinomycetota</taxon>
        <taxon>Actinomycetes</taxon>
        <taxon>Bifidobacteriales</taxon>
        <taxon>Bifidobacteriaceae</taxon>
        <taxon>Bifidobacterium</taxon>
    </lineage>
</organism>